<keyword evidence="5 8" id="KW-0238">DNA-binding</keyword>
<dbReference type="InterPro" id="IPR010995">
    <property type="entry name" value="DNA_repair_Rad51/TF_NusA_a-hlx"/>
</dbReference>
<dbReference type="Proteomes" id="UP000001307">
    <property type="component" value="Unassembled WGS sequence"/>
</dbReference>
<dbReference type="Proteomes" id="UP000011014">
    <property type="component" value="Unassembled WGS sequence"/>
</dbReference>
<sequence length="340" mass="36943">MSASAEHHEAGTSENTMVGAIHNELDKLLCQGIIKSDLNKLKTAGLHTVEQVSMCTKKDLCAIKGFSENKAMAILHQALKIVPMGFRTATDYHKARSEMIRITTGSKEFDRMLAGGIETGSITELFGEFRTGKSQLCMTLAVTAQLPVDLGGGEGKALYIDTEGTFRPERLLAISERYGLSGKDVLDNVAVARAFSTDHQMTMLHTCAAMMTESRYSIMIVDSIMALYRSDYSGRGELAARQMHLGKFLRGLLKLADTFGVAIVITNQVTANVDGMMMGDNQTPVGGNILAHASCTRIKMKKGRGNNRFGMARIYDSPCLPDEQITFAISPGGITDAEEE</sequence>
<dbReference type="GO" id="GO:1990426">
    <property type="term" value="P:mitotic recombination-dependent replication fork processing"/>
    <property type="evidence" value="ECO:0007669"/>
    <property type="project" value="InterPro"/>
</dbReference>
<dbReference type="InterPro" id="IPR020587">
    <property type="entry name" value="RecA_monomer-monomer_interface"/>
</dbReference>
<dbReference type="GO" id="GO:0006312">
    <property type="term" value="P:mitotic recombination"/>
    <property type="evidence" value="ECO:0007669"/>
    <property type="project" value="TreeGrafter"/>
</dbReference>
<evidence type="ECO:0000313" key="13">
    <source>
        <dbReference type="Proteomes" id="UP000001307"/>
    </source>
</evidence>
<keyword evidence="8" id="KW-0227">DNA damage</keyword>
<comment type="function">
    <text evidence="8">Binds to single and double-stranded DNA and exhibits DNA-dependent ATPase activity. Underwinds duplex DNA.</text>
</comment>
<evidence type="ECO:0000313" key="12">
    <source>
        <dbReference type="EMBL" id="CBY42765.1"/>
    </source>
</evidence>
<dbReference type="GO" id="GO:0070192">
    <property type="term" value="P:chromosome organization involved in meiotic cell cycle"/>
    <property type="evidence" value="ECO:0007669"/>
    <property type="project" value="TreeGrafter"/>
</dbReference>
<dbReference type="FunFam" id="3.40.50.300:FF:002052">
    <property type="entry name" value="DNA repair protein RAD51 homolog"/>
    <property type="match status" value="1"/>
</dbReference>
<dbReference type="EMBL" id="FN657487">
    <property type="protein sequence ID" value="CBY42765.1"/>
    <property type="molecule type" value="Genomic_DNA"/>
</dbReference>
<dbReference type="PIRSF" id="PIRSF005856">
    <property type="entry name" value="Rad51"/>
    <property type="match status" value="1"/>
</dbReference>
<accession>E4XXK5</accession>
<comment type="similarity">
    <text evidence="2 8">Belongs to the RecA family. RAD51 subfamily.</text>
</comment>
<feature type="domain" description="RecA family profile 1" evidence="9">
    <location>
        <begin position="98"/>
        <end position="269"/>
    </location>
</feature>
<evidence type="ECO:0000256" key="2">
    <source>
        <dbReference type="ARBA" id="ARBA00007095"/>
    </source>
</evidence>
<evidence type="ECO:0000256" key="6">
    <source>
        <dbReference type="ARBA" id="ARBA00023242"/>
    </source>
</evidence>
<dbReference type="Gene3D" id="1.10.150.20">
    <property type="entry name" value="5' to 3' exonuclease, C-terminal subdomain"/>
    <property type="match status" value="1"/>
</dbReference>
<protein>
    <recommendedName>
        <fullName evidence="8">DNA repair protein RAD51 homolog</fullName>
    </recommendedName>
</protein>
<dbReference type="GO" id="GO:0140664">
    <property type="term" value="F:ATP-dependent DNA damage sensor activity"/>
    <property type="evidence" value="ECO:0007669"/>
    <property type="project" value="InterPro"/>
</dbReference>
<dbReference type="GO" id="GO:0000794">
    <property type="term" value="C:condensed nuclear chromosome"/>
    <property type="evidence" value="ECO:0007669"/>
    <property type="project" value="TreeGrafter"/>
</dbReference>
<dbReference type="PANTHER" id="PTHR22942">
    <property type="entry name" value="RECA/RAD51/RADA DNA STRAND-PAIRING FAMILY MEMBER"/>
    <property type="match status" value="1"/>
</dbReference>
<dbReference type="GO" id="GO:0000150">
    <property type="term" value="F:DNA strand exchange activity"/>
    <property type="evidence" value="ECO:0007669"/>
    <property type="project" value="InterPro"/>
</dbReference>
<evidence type="ECO:0000259" key="10">
    <source>
        <dbReference type="PROSITE" id="PS50163"/>
    </source>
</evidence>
<dbReference type="PROSITE" id="PS50162">
    <property type="entry name" value="RECA_2"/>
    <property type="match status" value="1"/>
</dbReference>
<name>E4XXK5_OIKDI</name>
<dbReference type="GO" id="GO:0003690">
    <property type="term" value="F:double-stranded DNA binding"/>
    <property type="evidence" value="ECO:0007669"/>
    <property type="project" value="InterPro"/>
</dbReference>
<keyword evidence="8" id="KW-0234">DNA repair</keyword>
<reference evidence="11" key="1">
    <citation type="journal article" date="2010" name="Science">
        <title>Plasticity of animal genome architecture unmasked by rapid evolution of a pelagic tunicate.</title>
        <authorList>
            <person name="Denoeud F."/>
            <person name="Henriet S."/>
            <person name="Mungpakdee S."/>
            <person name="Aury J.M."/>
            <person name="Da Silva C."/>
            <person name="Brinkmann H."/>
            <person name="Mikhaleva J."/>
            <person name="Olsen L.C."/>
            <person name="Jubin C."/>
            <person name="Canestro C."/>
            <person name="Bouquet J.M."/>
            <person name="Danks G."/>
            <person name="Poulain J."/>
            <person name="Campsteijn C."/>
            <person name="Adamski M."/>
            <person name="Cross I."/>
            <person name="Yadetie F."/>
            <person name="Muffato M."/>
            <person name="Louis A."/>
            <person name="Butcher S."/>
            <person name="Tsagkogeorga G."/>
            <person name="Konrad A."/>
            <person name="Singh S."/>
            <person name="Jensen M.F."/>
            <person name="Cong E.H."/>
            <person name="Eikeseth-Otteraa H."/>
            <person name="Noel B."/>
            <person name="Anthouard V."/>
            <person name="Porcel B.M."/>
            <person name="Kachouri-Lafond R."/>
            <person name="Nishino A."/>
            <person name="Ugolini M."/>
            <person name="Chourrout P."/>
            <person name="Nishida H."/>
            <person name="Aasland R."/>
            <person name="Huzurbazar S."/>
            <person name="Westhof E."/>
            <person name="Delsuc F."/>
            <person name="Lehrach H."/>
            <person name="Reinhardt R."/>
            <person name="Weissenbach J."/>
            <person name="Roy S.W."/>
            <person name="Artiguenave F."/>
            <person name="Postlethwait J.H."/>
            <person name="Manak J.R."/>
            <person name="Thompson E.M."/>
            <person name="Jaillon O."/>
            <person name="Du Pasquier L."/>
            <person name="Boudinot P."/>
            <person name="Liberles D.A."/>
            <person name="Volff J.N."/>
            <person name="Philippe H."/>
            <person name="Lenhard B."/>
            <person name="Roest Crollius H."/>
            <person name="Wincker P."/>
            <person name="Chourrout D."/>
        </authorList>
    </citation>
    <scope>NUCLEOTIDE SEQUENCE [LARGE SCALE GENOMIC DNA]</scope>
</reference>
<keyword evidence="8" id="KW-0233">DNA recombination</keyword>
<dbReference type="EMBL" id="FN653281">
    <property type="protein sequence ID" value="CBY14399.1"/>
    <property type="molecule type" value="Genomic_DNA"/>
</dbReference>
<evidence type="ECO:0000256" key="5">
    <source>
        <dbReference type="ARBA" id="ARBA00023125"/>
    </source>
</evidence>
<dbReference type="InterPro" id="IPR003593">
    <property type="entry name" value="AAA+_ATPase"/>
</dbReference>
<evidence type="ECO:0000256" key="1">
    <source>
        <dbReference type="ARBA" id="ARBA00004123"/>
    </source>
</evidence>
<dbReference type="InterPro" id="IPR013632">
    <property type="entry name" value="Rad51_C"/>
</dbReference>
<dbReference type="NCBIfam" id="NF003301">
    <property type="entry name" value="PRK04301.1"/>
    <property type="match status" value="1"/>
</dbReference>
<dbReference type="Pfam" id="PF08423">
    <property type="entry name" value="Rad51"/>
    <property type="match status" value="1"/>
</dbReference>
<keyword evidence="13" id="KW-1185">Reference proteome</keyword>
<dbReference type="GO" id="GO:0000730">
    <property type="term" value="P:DNA recombinase assembly"/>
    <property type="evidence" value="ECO:0007669"/>
    <property type="project" value="TreeGrafter"/>
</dbReference>
<dbReference type="PANTHER" id="PTHR22942:SF39">
    <property type="entry name" value="DNA REPAIR PROTEIN RAD51 HOMOLOG 1"/>
    <property type="match status" value="1"/>
</dbReference>
<dbReference type="SUPFAM" id="SSF52540">
    <property type="entry name" value="P-loop containing nucleoside triphosphate hydrolases"/>
    <property type="match status" value="1"/>
</dbReference>
<evidence type="ECO:0000256" key="7">
    <source>
        <dbReference type="RuleBase" id="RU003422"/>
    </source>
</evidence>
<evidence type="ECO:0000256" key="3">
    <source>
        <dbReference type="ARBA" id="ARBA00022741"/>
    </source>
</evidence>
<dbReference type="NCBIfam" id="TIGR02239">
    <property type="entry name" value="recomb_RAD51"/>
    <property type="match status" value="1"/>
</dbReference>
<dbReference type="GO" id="GO:0042148">
    <property type="term" value="P:DNA strand invasion"/>
    <property type="evidence" value="ECO:0007669"/>
    <property type="project" value="TreeGrafter"/>
</dbReference>
<dbReference type="OrthoDB" id="10251254at2759"/>
<evidence type="ECO:0000259" key="9">
    <source>
        <dbReference type="PROSITE" id="PS50162"/>
    </source>
</evidence>
<dbReference type="InterPro" id="IPR011941">
    <property type="entry name" value="DNA_recomb/repair_Rad51"/>
</dbReference>
<evidence type="ECO:0000256" key="8">
    <source>
        <dbReference type="RuleBase" id="RU364139"/>
    </source>
</evidence>
<keyword evidence="3 7" id="KW-0547">Nucleotide-binding</keyword>
<proteinExistence type="inferred from homology"/>
<dbReference type="CDD" id="cd19513">
    <property type="entry name" value="Rad51"/>
    <property type="match status" value="1"/>
</dbReference>
<dbReference type="Gene3D" id="3.40.50.300">
    <property type="entry name" value="P-loop containing nucleotide triphosphate hydrolases"/>
    <property type="match status" value="1"/>
</dbReference>
<dbReference type="InterPro" id="IPR020588">
    <property type="entry name" value="RecA_ATP-bd"/>
</dbReference>
<feature type="domain" description="RecA family profile 2" evidence="10">
    <location>
        <begin position="275"/>
        <end position="339"/>
    </location>
</feature>
<comment type="subcellular location">
    <subcellularLocation>
        <location evidence="1 8">Nucleus</location>
    </subcellularLocation>
</comment>
<keyword evidence="4 7" id="KW-0067">ATP-binding</keyword>
<organism evidence="11">
    <name type="scientific">Oikopleura dioica</name>
    <name type="common">Tunicate</name>
    <dbReference type="NCBI Taxonomy" id="34765"/>
    <lineage>
        <taxon>Eukaryota</taxon>
        <taxon>Metazoa</taxon>
        <taxon>Chordata</taxon>
        <taxon>Tunicata</taxon>
        <taxon>Appendicularia</taxon>
        <taxon>Copelata</taxon>
        <taxon>Oikopleuridae</taxon>
        <taxon>Oikopleura</taxon>
    </lineage>
</organism>
<dbReference type="GO" id="GO:0007131">
    <property type="term" value="P:reciprocal meiotic recombination"/>
    <property type="evidence" value="ECO:0007669"/>
    <property type="project" value="TreeGrafter"/>
</dbReference>
<keyword evidence="6 8" id="KW-0539">Nucleus</keyword>
<evidence type="ECO:0000313" key="11">
    <source>
        <dbReference type="EMBL" id="CBY14399.1"/>
    </source>
</evidence>
<dbReference type="SUPFAM" id="SSF47794">
    <property type="entry name" value="Rad51 N-terminal domain-like"/>
    <property type="match status" value="1"/>
</dbReference>
<evidence type="ECO:0000256" key="4">
    <source>
        <dbReference type="ARBA" id="ARBA00022840"/>
    </source>
</evidence>
<dbReference type="InterPro" id="IPR027417">
    <property type="entry name" value="P-loop_NTPase"/>
</dbReference>
<gene>
    <name evidence="11" type="ORF">GSOID_T00007395001</name>
    <name evidence="12" type="ORF">GSOID_T00026489001</name>
</gene>
<dbReference type="GO" id="GO:0005524">
    <property type="term" value="F:ATP binding"/>
    <property type="evidence" value="ECO:0007669"/>
    <property type="project" value="UniProtKB-KW"/>
</dbReference>
<dbReference type="InterPro" id="IPR016467">
    <property type="entry name" value="DNA_recomb/repair_RecA-like"/>
</dbReference>
<dbReference type="GO" id="GO:0003697">
    <property type="term" value="F:single-stranded DNA binding"/>
    <property type="evidence" value="ECO:0007669"/>
    <property type="project" value="InterPro"/>
</dbReference>
<dbReference type="AlphaFoldDB" id="E4XXK5"/>
<dbReference type="SMART" id="SM00382">
    <property type="entry name" value="AAA"/>
    <property type="match status" value="1"/>
</dbReference>
<dbReference type="InParanoid" id="E4XXK5"/>
<dbReference type="PROSITE" id="PS50163">
    <property type="entry name" value="RECA_3"/>
    <property type="match status" value="1"/>
</dbReference>